<feature type="domain" description="DUF4218" evidence="3">
    <location>
        <begin position="336"/>
        <end position="448"/>
    </location>
</feature>
<feature type="compositionally biased region" description="Acidic residues" evidence="1">
    <location>
        <begin position="1013"/>
        <end position="1025"/>
    </location>
</feature>
<dbReference type="PANTHER" id="PTHR48258">
    <property type="entry name" value="DUF4218 DOMAIN-CONTAINING PROTEIN-RELATED"/>
    <property type="match status" value="1"/>
</dbReference>
<keyword evidence="5" id="KW-1185">Reference proteome</keyword>
<evidence type="ECO:0000259" key="2">
    <source>
        <dbReference type="Pfam" id="PF13952"/>
    </source>
</evidence>
<sequence>MPPWLCMKESSFMLTLLIPGPKSPGKDIDVFLRPLVDELKSLWSNGVRTKDAATNSFFTMRAMLLWTINDFPARSSLSGWSGQGYLACPTCNVDTPSIPVQGKIAYVGHRRFLGSKHHWRKDKSFNGKDETRPYPRKLTKSVILSQLKKLTFNIPGKHALYGGKKRKRDTTVDLNWSKRSIFFELEYWSSLQLKHNLDVMHIEKNVCESLLNTLLMNEKSKDTLKARKDLEKMNIRPELWLTANSRNKVFKPHPKYSFSPDNVKLFCKFIKGVKLPDGFGSNFRKKVSDNDSNITGLKSHDHHIMMQRLLPLGAKAYLDPSISAPIIELCFFFKQICARNLMMSDMKKAEKQLINILCNFEQIFPPAFFDIMIHLVMHLPEEAIQGGPVYMRWMYPFERYMKKLKNYVRNKARPEGSIAEGYVADEALTFCSRYLEGVSTRFNRPDRNEDASIPTRELYVFQSVCTPISKGVDIKLDYTLQTKVDWFVLNNSPEIDNYKTEFAADMSHESNLQIKFPRWFKKKINCIRAANESQCSNELFALANRPNNASTYTACIVNGVRFVVHSRDVGRTTQNSGVSTTGPDGTKYYGLLEEILELTYISGYRVVLFRCKWFKTDTPQRCVTKNNITSISTQTEWFVEDQYILATQANQVFYLDDPSKVRQRGESSQHYWKVVQEVNHRKIWDRDIIAEDDEDVIHDSNSSDLSLCASGSCGSGGVKKGRGPGRNLKLRNMWKKNGRNGLPIEFEKSKKTSTWRAVGPNGSDFSSLVGTLVKDIPCRYISWEKVPSDLKMHIYPWIEVSLNTYFDMIPHYQGPDNANIRLGIDMLCAERYRDHKYRFRDKWFTKRLQVMQDEQLRQSPPPNMDPDEWSLLMDFFNDEKVVHRSEVNKERDPVTLEPPSLIDLYARNHSRNGTFTHEDLAENHRRMVFMREAQVGSEQPLTEEEILLEVLGERRGHTVQSHPTPRMYTQVEVDAIIASERAKTNQQLHNNTQTIYQALRNAGISVELPSQSPDEEEPRDDDSDN</sequence>
<dbReference type="Proteomes" id="UP001172457">
    <property type="component" value="Chromosome 4"/>
</dbReference>
<dbReference type="EMBL" id="JARYMX010000004">
    <property type="protein sequence ID" value="KAJ9552366.1"/>
    <property type="molecule type" value="Genomic_DNA"/>
</dbReference>
<comment type="caution">
    <text evidence="4">The sequence shown here is derived from an EMBL/GenBank/DDBJ whole genome shotgun (WGS) entry which is preliminary data.</text>
</comment>
<organism evidence="4 5">
    <name type="scientific">Centaurea solstitialis</name>
    <name type="common">yellow star-thistle</name>
    <dbReference type="NCBI Taxonomy" id="347529"/>
    <lineage>
        <taxon>Eukaryota</taxon>
        <taxon>Viridiplantae</taxon>
        <taxon>Streptophyta</taxon>
        <taxon>Embryophyta</taxon>
        <taxon>Tracheophyta</taxon>
        <taxon>Spermatophyta</taxon>
        <taxon>Magnoliopsida</taxon>
        <taxon>eudicotyledons</taxon>
        <taxon>Gunneridae</taxon>
        <taxon>Pentapetalae</taxon>
        <taxon>asterids</taxon>
        <taxon>campanulids</taxon>
        <taxon>Asterales</taxon>
        <taxon>Asteraceae</taxon>
        <taxon>Carduoideae</taxon>
        <taxon>Cardueae</taxon>
        <taxon>Centaureinae</taxon>
        <taxon>Centaurea</taxon>
    </lineage>
</organism>
<dbReference type="PANTHER" id="PTHR48258:SF14">
    <property type="entry name" value="OS02G0583300 PROTEIN"/>
    <property type="match status" value="1"/>
</dbReference>
<evidence type="ECO:0000256" key="1">
    <source>
        <dbReference type="SAM" id="MobiDB-lite"/>
    </source>
</evidence>
<dbReference type="Pfam" id="PF13960">
    <property type="entry name" value="DUF4218"/>
    <property type="match status" value="1"/>
</dbReference>
<dbReference type="InterPro" id="IPR025312">
    <property type="entry name" value="DUF4216"/>
</dbReference>
<evidence type="ECO:0000313" key="4">
    <source>
        <dbReference type="EMBL" id="KAJ9552366.1"/>
    </source>
</evidence>
<reference evidence="4" key="1">
    <citation type="submission" date="2023-03" db="EMBL/GenBank/DDBJ databases">
        <title>Chromosome-scale reference genome and RAD-based genetic map of yellow starthistle (Centaurea solstitialis) reveal putative structural variation and QTLs associated with invader traits.</title>
        <authorList>
            <person name="Reatini B."/>
            <person name="Cang F.A."/>
            <person name="Jiang Q."/>
            <person name="Mckibben M.T.W."/>
            <person name="Barker M.S."/>
            <person name="Rieseberg L.H."/>
            <person name="Dlugosch K.M."/>
        </authorList>
    </citation>
    <scope>NUCLEOTIDE SEQUENCE</scope>
    <source>
        <strain evidence="4">CAN-66</strain>
        <tissue evidence="4">Leaf</tissue>
    </source>
</reference>
<dbReference type="InterPro" id="IPR004242">
    <property type="entry name" value="Transposase_21"/>
</dbReference>
<evidence type="ECO:0000313" key="5">
    <source>
        <dbReference type="Proteomes" id="UP001172457"/>
    </source>
</evidence>
<protein>
    <submittedName>
        <fullName evidence="4">Uncharacterized protein</fullName>
    </submittedName>
</protein>
<dbReference type="Pfam" id="PF13952">
    <property type="entry name" value="DUF4216"/>
    <property type="match status" value="1"/>
</dbReference>
<feature type="domain" description="DUF4216" evidence="2">
    <location>
        <begin position="596"/>
        <end position="660"/>
    </location>
</feature>
<dbReference type="InterPro" id="IPR025452">
    <property type="entry name" value="DUF4218"/>
</dbReference>
<gene>
    <name evidence="4" type="ORF">OSB04_016411</name>
</gene>
<name>A0AA38WL16_9ASTR</name>
<feature type="region of interest" description="Disordered" evidence="1">
    <location>
        <begin position="1006"/>
        <end position="1025"/>
    </location>
</feature>
<evidence type="ECO:0000259" key="3">
    <source>
        <dbReference type="Pfam" id="PF13960"/>
    </source>
</evidence>
<proteinExistence type="predicted"/>
<dbReference type="AlphaFoldDB" id="A0AA38WL16"/>
<dbReference type="Pfam" id="PF02992">
    <property type="entry name" value="Transposase_21"/>
    <property type="match status" value="1"/>
</dbReference>
<accession>A0AA38WL16</accession>